<dbReference type="Pfam" id="PF04228">
    <property type="entry name" value="Zn_peptidase"/>
    <property type="match status" value="1"/>
</dbReference>
<dbReference type="EMBL" id="BAAAZR010000052">
    <property type="protein sequence ID" value="GAA3841621.1"/>
    <property type="molecule type" value="Genomic_DNA"/>
</dbReference>
<reference evidence="6" key="1">
    <citation type="journal article" date="2019" name="Int. J. Syst. Evol. Microbiol.">
        <title>The Global Catalogue of Microorganisms (GCM) 10K type strain sequencing project: providing services to taxonomists for standard genome sequencing and annotation.</title>
        <authorList>
            <consortium name="The Broad Institute Genomics Platform"/>
            <consortium name="The Broad Institute Genome Sequencing Center for Infectious Disease"/>
            <person name="Wu L."/>
            <person name="Ma J."/>
        </authorList>
    </citation>
    <scope>NUCLEOTIDE SEQUENCE [LARGE SCALE GENOMIC DNA]</scope>
    <source>
        <strain evidence="6">JCM 16908</strain>
    </source>
</reference>
<proteinExistence type="predicted"/>
<dbReference type="Proteomes" id="UP001500888">
    <property type="component" value="Unassembled WGS sequence"/>
</dbReference>
<evidence type="ECO:0000256" key="2">
    <source>
        <dbReference type="ARBA" id="ARBA00022692"/>
    </source>
</evidence>
<keyword evidence="6" id="KW-1185">Reference proteome</keyword>
<accession>A0ABP7JDN3</accession>
<dbReference type="PANTHER" id="PTHR30168:SF0">
    <property type="entry name" value="INNER MEMBRANE PROTEIN"/>
    <property type="match status" value="1"/>
</dbReference>
<evidence type="ECO:0000313" key="5">
    <source>
        <dbReference type="EMBL" id="GAA3841621.1"/>
    </source>
</evidence>
<evidence type="ECO:0000256" key="3">
    <source>
        <dbReference type="ARBA" id="ARBA00022989"/>
    </source>
</evidence>
<keyword evidence="2" id="KW-0812">Transmembrane</keyword>
<keyword evidence="4" id="KW-0472">Membrane</keyword>
<gene>
    <name evidence="5" type="ORF">GCM10022226_75120</name>
</gene>
<evidence type="ECO:0008006" key="7">
    <source>
        <dbReference type="Google" id="ProtNLM"/>
    </source>
</evidence>
<comment type="subcellular location">
    <subcellularLocation>
        <location evidence="1">Membrane</location>
        <topology evidence="1">Single-pass membrane protein</topology>
    </subcellularLocation>
</comment>
<name>A0ABP7JDN3_9ACTN</name>
<evidence type="ECO:0000313" key="6">
    <source>
        <dbReference type="Proteomes" id="UP001500888"/>
    </source>
</evidence>
<protein>
    <recommendedName>
        <fullName evidence="7">Metalloprotease</fullName>
    </recommendedName>
</protein>
<evidence type="ECO:0000256" key="4">
    <source>
        <dbReference type="ARBA" id="ARBA00023136"/>
    </source>
</evidence>
<keyword evidence="3" id="KW-1133">Transmembrane helix</keyword>
<dbReference type="PANTHER" id="PTHR30168">
    <property type="entry name" value="PUTATIVE MEMBRANE PROTEIN YPFJ"/>
    <property type="match status" value="1"/>
</dbReference>
<evidence type="ECO:0000256" key="1">
    <source>
        <dbReference type="ARBA" id="ARBA00004167"/>
    </source>
</evidence>
<organism evidence="5 6">
    <name type="scientific">Sphaerisporangium flaviroseum</name>
    <dbReference type="NCBI Taxonomy" id="509199"/>
    <lineage>
        <taxon>Bacteria</taxon>
        <taxon>Bacillati</taxon>
        <taxon>Actinomycetota</taxon>
        <taxon>Actinomycetes</taxon>
        <taxon>Streptosporangiales</taxon>
        <taxon>Streptosporangiaceae</taxon>
        <taxon>Sphaerisporangium</taxon>
    </lineage>
</organism>
<dbReference type="InterPro" id="IPR007343">
    <property type="entry name" value="Uncharacterised_pept_Zn_put"/>
</dbReference>
<comment type="caution">
    <text evidence="5">The sequence shown here is derived from an EMBL/GenBank/DDBJ whole genome shotgun (WGS) entry which is preliminary data.</text>
</comment>
<dbReference type="PROSITE" id="PS51257">
    <property type="entry name" value="PROKAR_LIPOPROTEIN"/>
    <property type="match status" value="1"/>
</dbReference>
<sequence length="242" mass="26381">MLARECDRSARIGRVTLRALLPLVIAAALAAGCSSVDFWKDQFSAPSAPAQGSEPAQPLGQTFEEDVQLARTYTETYWNQKFQAAGTTYRPLQRFVAYSGADGPECGGQPAVPENAFYCPVGHFVAYDERWMRSLYEEMGDGAVYLIIPHEIGHAVQAQLMSDFSLNVERELQADCYAGGALKGLIDSKQLEAESGDEEELLANLAAAGDPTEAWWRSDAHGTPAQRQQFFAKGFNSGVDSC</sequence>